<evidence type="ECO:0000256" key="5">
    <source>
        <dbReference type="ARBA" id="ARBA00013211"/>
    </source>
</evidence>
<feature type="domain" description="Phospholipid/glycerol acyltransferase" evidence="12">
    <location>
        <begin position="66"/>
        <end position="178"/>
    </location>
</feature>
<comment type="pathway">
    <text evidence="2">Phospholipid metabolism; CDP-diacylglycerol biosynthesis; CDP-diacylglycerol from sn-glycerol 3-phosphate: step 2/3.</text>
</comment>
<comment type="catalytic activity">
    <reaction evidence="1 11">
        <text>a 1-acyl-sn-glycero-3-phosphate + an acyl-CoA = a 1,2-diacyl-sn-glycero-3-phosphate + CoA</text>
        <dbReference type="Rhea" id="RHEA:19709"/>
        <dbReference type="ChEBI" id="CHEBI:57287"/>
        <dbReference type="ChEBI" id="CHEBI:57970"/>
        <dbReference type="ChEBI" id="CHEBI:58342"/>
        <dbReference type="ChEBI" id="CHEBI:58608"/>
        <dbReference type="EC" id="2.3.1.51"/>
    </reaction>
</comment>
<dbReference type="EC" id="2.3.1.51" evidence="5 11"/>
<dbReference type="AlphaFoldDB" id="A0AAN1SYE9"/>
<comment type="pathway">
    <text evidence="3">Lipid metabolism.</text>
</comment>
<evidence type="ECO:0000256" key="11">
    <source>
        <dbReference type="RuleBase" id="RU361267"/>
    </source>
</evidence>
<evidence type="ECO:0000256" key="8">
    <source>
        <dbReference type="ARBA" id="ARBA00022679"/>
    </source>
</evidence>
<dbReference type="SUPFAM" id="SSF69593">
    <property type="entry name" value="Glycerol-3-phosphate (1)-acyltransferase"/>
    <property type="match status" value="1"/>
</dbReference>
<evidence type="ECO:0000313" key="13">
    <source>
        <dbReference type="EMBL" id="BBI99022.1"/>
    </source>
</evidence>
<evidence type="ECO:0000256" key="2">
    <source>
        <dbReference type="ARBA" id="ARBA00004728"/>
    </source>
</evidence>
<keyword evidence="8 11" id="KW-0808">Transferase</keyword>
<dbReference type="RefSeq" id="WP_212786625.1">
    <property type="nucleotide sequence ID" value="NZ_AP019536.1"/>
</dbReference>
<dbReference type="NCBIfam" id="TIGR00530">
    <property type="entry name" value="AGP_acyltrn"/>
    <property type="match status" value="1"/>
</dbReference>
<dbReference type="GO" id="GO:0003841">
    <property type="term" value="F:1-acylglycerol-3-phosphate O-acyltransferase activity"/>
    <property type="evidence" value="ECO:0007669"/>
    <property type="project" value="UniProtKB-UniRule"/>
</dbReference>
<dbReference type="PANTHER" id="PTHR10434">
    <property type="entry name" value="1-ACYL-SN-GLYCEROL-3-PHOSPHATE ACYLTRANSFERASE"/>
    <property type="match status" value="1"/>
</dbReference>
<evidence type="ECO:0000256" key="9">
    <source>
        <dbReference type="ARBA" id="ARBA00023098"/>
    </source>
</evidence>
<dbReference type="InterPro" id="IPR002123">
    <property type="entry name" value="Plipid/glycerol_acylTrfase"/>
</dbReference>
<dbReference type="PANTHER" id="PTHR10434:SF64">
    <property type="entry name" value="1-ACYL-SN-GLYCEROL-3-PHOSPHATE ACYLTRANSFERASE-RELATED"/>
    <property type="match status" value="1"/>
</dbReference>
<dbReference type="GO" id="GO:0006654">
    <property type="term" value="P:phosphatidic acid biosynthetic process"/>
    <property type="evidence" value="ECO:0007669"/>
    <property type="project" value="TreeGrafter"/>
</dbReference>
<dbReference type="CDD" id="cd07989">
    <property type="entry name" value="LPLAT_AGPAT-like"/>
    <property type="match status" value="1"/>
</dbReference>
<evidence type="ECO:0000256" key="3">
    <source>
        <dbReference type="ARBA" id="ARBA00005189"/>
    </source>
</evidence>
<proteinExistence type="inferred from homology"/>
<evidence type="ECO:0000256" key="1">
    <source>
        <dbReference type="ARBA" id="ARBA00001141"/>
    </source>
</evidence>
<evidence type="ECO:0000256" key="7">
    <source>
        <dbReference type="ARBA" id="ARBA00022516"/>
    </source>
</evidence>
<sequence>MNIYPMAVIRGCRVALHLIYGALLALCYPHLDRARQLRMLRKWSKQLLGILNIRIGADCHLQPSGCLMVANHVSWLDIFVLNTIQPAHFIAKAEVRGWPLIGWLCKRSGTIFVERTLRRDAAKVNQSAATLLRQGACVGLFPEGTTTDGSRVGHFHSALVQSAIDAEVMLCPVALRYLDAEGKPATAAAFTGDTSLALSLLRVLCCRQINVSVAFPPALPAANGNRRMLARMAQESIAHSLQTSPPRLQPEPVPSAAIPLLSTQSAYVLLLDPVINQLAR</sequence>
<name>A0AAN1SYE9_9PROT</name>
<evidence type="ECO:0000256" key="6">
    <source>
        <dbReference type="ARBA" id="ARBA00016139"/>
    </source>
</evidence>
<keyword evidence="11" id="KW-0594">Phospholipid biosynthesis</keyword>
<keyword evidence="14" id="KW-1185">Reference proteome</keyword>
<dbReference type="Proteomes" id="UP001319121">
    <property type="component" value="Chromosome"/>
</dbReference>
<keyword evidence="10 11" id="KW-0012">Acyltransferase</keyword>
<reference evidence="13 14" key="1">
    <citation type="submission" date="2019-03" db="EMBL/GenBank/DDBJ databases">
        <title>Complete genome sequence of Ferrigenium kumadai strain An22, a microaerophilic iron-oxidizing bacterium isolated from a paddy field soil.</title>
        <authorList>
            <person name="Watanabe T."/>
            <person name="Asakawa S."/>
        </authorList>
    </citation>
    <scope>NUCLEOTIDE SEQUENCE [LARGE SCALE GENOMIC DNA]</scope>
    <source>
        <strain evidence="13 14">An22</strain>
    </source>
</reference>
<protein>
    <recommendedName>
        <fullName evidence="6 11">1-acyl-sn-glycerol-3-phosphate acyltransferase</fullName>
        <ecNumber evidence="5 11">2.3.1.51</ecNumber>
    </recommendedName>
</protein>
<comment type="domain">
    <text evidence="11">The HXXXXD motif is essential for acyltransferase activity and may constitute the binding site for the phosphate moiety of the glycerol-3-phosphate.</text>
</comment>
<keyword evidence="11" id="KW-1208">Phospholipid metabolism</keyword>
<dbReference type="KEGG" id="fku:FGKAn22_07150"/>
<keyword evidence="9 11" id="KW-0443">Lipid metabolism</keyword>
<gene>
    <name evidence="13" type="ORF">FGKAn22_07150</name>
</gene>
<evidence type="ECO:0000256" key="4">
    <source>
        <dbReference type="ARBA" id="ARBA00008655"/>
    </source>
</evidence>
<evidence type="ECO:0000256" key="10">
    <source>
        <dbReference type="ARBA" id="ARBA00023315"/>
    </source>
</evidence>
<dbReference type="SMART" id="SM00563">
    <property type="entry name" value="PlsC"/>
    <property type="match status" value="1"/>
</dbReference>
<organism evidence="13 14">
    <name type="scientific">Ferrigenium kumadai</name>
    <dbReference type="NCBI Taxonomy" id="1682490"/>
    <lineage>
        <taxon>Bacteria</taxon>
        <taxon>Pseudomonadati</taxon>
        <taxon>Pseudomonadota</taxon>
        <taxon>Betaproteobacteria</taxon>
        <taxon>Nitrosomonadales</taxon>
        <taxon>Gallionellaceae</taxon>
        <taxon>Ferrigenium</taxon>
    </lineage>
</organism>
<keyword evidence="7 11" id="KW-0444">Lipid biosynthesis</keyword>
<comment type="similarity">
    <text evidence="4 11">Belongs to the 1-acyl-sn-glycerol-3-phosphate acyltransferase family.</text>
</comment>
<dbReference type="InterPro" id="IPR004552">
    <property type="entry name" value="AGP_acyltrans"/>
</dbReference>
<dbReference type="GO" id="GO:0016020">
    <property type="term" value="C:membrane"/>
    <property type="evidence" value="ECO:0007669"/>
    <property type="project" value="InterPro"/>
</dbReference>
<dbReference type="Pfam" id="PF01553">
    <property type="entry name" value="Acyltransferase"/>
    <property type="match status" value="1"/>
</dbReference>
<evidence type="ECO:0000259" key="12">
    <source>
        <dbReference type="SMART" id="SM00563"/>
    </source>
</evidence>
<dbReference type="EMBL" id="AP019536">
    <property type="protein sequence ID" value="BBI99022.1"/>
    <property type="molecule type" value="Genomic_DNA"/>
</dbReference>
<evidence type="ECO:0000313" key="14">
    <source>
        <dbReference type="Proteomes" id="UP001319121"/>
    </source>
</evidence>
<accession>A0AAN1SYE9</accession>